<evidence type="ECO:0000256" key="5">
    <source>
        <dbReference type="SAM" id="MobiDB-lite"/>
    </source>
</evidence>
<keyword evidence="4 6" id="KW-0732">Signal</keyword>
<dbReference type="SUPFAM" id="SSF53850">
    <property type="entry name" value="Periplasmic binding protein-like II"/>
    <property type="match status" value="1"/>
</dbReference>
<name>A0ABS7DNZ1_9FIRM</name>
<feature type="signal peptide" evidence="6">
    <location>
        <begin position="1"/>
        <end position="18"/>
    </location>
</feature>
<evidence type="ECO:0000256" key="2">
    <source>
        <dbReference type="ARBA" id="ARBA00005695"/>
    </source>
</evidence>
<dbReference type="InterPro" id="IPR000914">
    <property type="entry name" value="SBP_5_dom"/>
</dbReference>
<proteinExistence type="inferred from homology"/>
<comment type="caution">
    <text evidence="8">The sequence shown here is derived from an EMBL/GenBank/DDBJ whole genome shotgun (WGS) entry which is preliminary data.</text>
</comment>
<dbReference type="InterPro" id="IPR023765">
    <property type="entry name" value="SBP_5_CS"/>
</dbReference>
<accession>A0ABS7DNZ1</accession>
<dbReference type="CDD" id="cd08504">
    <property type="entry name" value="PBP2_OppA"/>
    <property type="match status" value="1"/>
</dbReference>
<evidence type="ECO:0000256" key="4">
    <source>
        <dbReference type="ARBA" id="ARBA00022729"/>
    </source>
</evidence>
<dbReference type="InterPro" id="IPR039424">
    <property type="entry name" value="SBP_5"/>
</dbReference>
<feature type="region of interest" description="Disordered" evidence="5">
    <location>
        <begin position="29"/>
        <end position="48"/>
    </location>
</feature>
<dbReference type="Pfam" id="PF00496">
    <property type="entry name" value="SBP_bac_5"/>
    <property type="match status" value="1"/>
</dbReference>
<evidence type="ECO:0000256" key="1">
    <source>
        <dbReference type="ARBA" id="ARBA00004193"/>
    </source>
</evidence>
<organism evidence="8 9">
    <name type="scientific">Caproiciproducens faecalis</name>
    <dbReference type="NCBI Taxonomy" id="2820301"/>
    <lineage>
        <taxon>Bacteria</taxon>
        <taxon>Bacillati</taxon>
        <taxon>Bacillota</taxon>
        <taxon>Clostridia</taxon>
        <taxon>Eubacteriales</taxon>
        <taxon>Acutalibacteraceae</taxon>
        <taxon>Caproiciproducens</taxon>
    </lineage>
</organism>
<dbReference type="Gene3D" id="3.40.190.10">
    <property type="entry name" value="Periplasmic binding protein-like II"/>
    <property type="match status" value="1"/>
</dbReference>
<dbReference type="PANTHER" id="PTHR30290">
    <property type="entry name" value="PERIPLASMIC BINDING COMPONENT OF ABC TRANSPORTER"/>
    <property type="match status" value="1"/>
</dbReference>
<dbReference type="PROSITE" id="PS51257">
    <property type="entry name" value="PROKAR_LIPOPROTEIN"/>
    <property type="match status" value="1"/>
</dbReference>
<keyword evidence="3" id="KW-0813">Transport</keyword>
<feature type="compositionally biased region" description="Polar residues" evidence="5">
    <location>
        <begin position="36"/>
        <end position="48"/>
    </location>
</feature>
<gene>
    <name evidence="8" type="ORF">J5W02_09405</name>
</gene>
<feature type="chain" id="PRO_5045644342" evidence="6">
    <location>
        <begin position="19"/>
        <end position="548"/>
    </location>
</feature>
<sequence length="548" mass="60297">MKKSKLLALILAASMVLATSGCGFTGTASSTAASGPAQSESTTKTSDGTITVYDTNEIRTMVQWAASDNNSFTILNNVSEGLYRLNEKHEPEPALAESYKVSDDKLTYTFTLRDGLKWSNGTALTAKDFVFSWLKQMSTDATNGYSFIMTDYIVNGAEYLDNKAKAEDVGIKALDDKTLEVKLKQPTPYFVRLTVLPMFFPLNEEYVKSQGANYGLKADNMIYCGPYTLATYDPASGSTLKKNDSYWDAANVKVSNVNVRIIKEQATALNAYKSGELSRVTLSSSDVPAMKSNAEFSSTSEFRTTYLQFNTTDKVVSNKNIRLALGYAMDRKTLADVILADGSAPATGLIANGMFGDGSKTFRELNSDITTFDAAKAKEYWEKGVKELGSAPAITLLTEDDSVTKTVATYIQGEFKKNLGIDVKIDSKTKKAKNQLMDDNNYQMAITAWGADYDDAMTYMDLWTNGTPYRGNYKSETYNSLIADAKKQTDDAKRLQDMLTAEKTLVADDAVVSPLFYRGFAYLTKPNVVNLVTHPFGPPIEFKYASLK</sequence>
<dbReference type="RefSeq" id="WP_219965435.1">
    <property type="nucleotide sequence ID" value="NZ_JAGFNZ010000003.1"/>
</dbReference>
<dbReference type="PROSITE" id="PS01040">
    <property type="entry name" value="SBP_BACTERIAL_5"/>
    <property type="match status" value="1"/>
</dbReference>
<protein>
    <submittedName>
        <fullName evidence="8">Peptide ABC transporter substrate-binding protein</fullName>
    </submittedName>
</protein>
<evidence type="ECO:0000259" key="7">
    <source>
        <dbReference type="Pfam" id="PF00496"/>
    </source>
</evidence>
<dbReference type="PIRSF" id="PIRSF002741">
    <property type="entry name" value="MppA"/>
    <property type="match status" value="1"/>
</dbReference>
<keyword evidence="9" id="KW-1185">Reference proteome</keyword>
<dbReference type="Gene3D" id="3.90.76.10">
    <property type="entry name" value="Dipeptide-binding Protein, Domain 1"/>
    <property type="match status" value="1"/>
</dbReference>
<feature type="domain" description="Solute-binding protein family 5" evidence="7">
    <location>
        <begin position="90"/>
        <end position="468"/>
    </location>
</feature>
<dbReference type="Proteomes" id="UP000719942">
    <property type="component" value="Unassembled WGS sequence"/>
</dbReference>
<dbReference type="EMBL" id="JAGFNZ010000003">
    <property type="protein sequence ID" value="MBW7573030.1"/>
    <property type="molecule type" value="Genomic_DNA"/>
</dbReference>
<evidence type="ECO:0000256" key="3">
    <source>
        <dbReference type="ARBA" id="ARBA00022448"/>
    </source>
</evidence>
<evidence type="ECO:0000313" key="9">
    <source>
        <dbReference type="Proteomes" id="UP000719942"/>
    </source>
</evidence>
<reference evidence="8 9" key="1">
    <citation type="submission" date="2021-03" db="EMBL/GenBank/DDBJ databases">
        <title>Caproiciproducens sp. nov. isolated from feces of cow.</title>
        <authorList>
            <person name="Choi J.-Y."/>
        </authorList>
    </citation>
    <scope>NUCLEOTIDE SEQUENCE [LARGE SCALE GENOMIC DNA]</scope>
    <source>
        <strain evidence="8 9">AGMB10547</strain>
    </source>
</reference>
<evidence type="ECO:0000256" key="6">
    <source>
        <dbReference type="SAM" id="SignalP"/>
    </source>
</evidence>
<dbReference type="Gene3D" id="3.10.105.10">
    <property type="entry name" value="Dipeptide-binding Protein, Domain 3"/>
    <property type="match status" value="1"/>
</dbReference>
<evidence type="ECO:0000313" key="8">
    <source>
        <dbReference type="EMBL" id="MBW7573030.1"/>
    </source>
</evidence>
<dbReference type="InterPro" id="IPR030678">
    <property type="entry name" value="Peptide/Ni-bd"/>
</dbReference>
<comment type="subcellular location">
    <subcellularLocation>
        <location evidence="1">Cell membrane</location>
        <topology evidence="1">Lipid-anchor</topology>
    </subcellularLocation>
</comment>
<comment type="similarity">
    <text evidence="2">Belongs to the bacterial solute-binding protein 5 family.</text>
</comment>
<dbReference type="PANTHER" id="PTHR30290:SF10">
    <property type="entry name" value="PERIPLASMIC OLIGOPEPTIDE-BINDING PROTEIN-RELATED"/>
    <property type="match status" value="1"/>
</dbReference>